<evidence type="ECO:0000313" key="16">
    <source>
        <dbReference type="Proteomes" id="UP000198287"/>
    </source>
</evidence>
<feature type="domain" description="PHD-type" evidence="14">
    <location>
        <begin position="1296"/>
        <end position="1355"/>
    </location>
</feature>
<dbReference type="Pfam" id="PF00628">
    <property type="entry name" value="PHD"/>
    <property type="match status" value="1"/>
</dbReference>
<evidence type="ECO:0000256" key="10">
    <source>
        <dbReference type="ARBA" id="ARBA00023163"/>
    </source>
</evidence>
<feature type="compositionally biased region" description="Basic residues" evidence="13">
    <location>
        <begin position="718"/>
        <end position="727"/>
    </location>
</feature>
<comment type="subcellular location">
    <subcellularLocation>
        <location evidence="1">Nucleus</location>
    </subcellularLocation>
</comment>
<evidence type="ECO:0000259" key="14">
    <source>
        <dbReference type="PROSITE" id="PS50016"/>
    </source>
</evidence>
<dbReference type="InterPro" id="IPR013083">
    <property type="entry name" value="Znf_RING/FYVE/PHD"/>
</dbReference>
<comment type="caution">
    <text evidence="15">The sequence shown here is derived from an EMBL/GenBank/DDBJ whole genome shotgun (WGS) entry which is preliminary data.</text>
</comment>
<dbReference type="STRING" id="158441.A0A226EWD6"/>
<keyword evidence="4" id="KW-0479">Metal-binding</keyword>
<keyword evidence="10" id="KW-0804">Transcription</keyword>
<dbReference type="CDD" id="cd15529">
    <property type="entry name" value="PHD2_PHF10"/>
    <property type="match status" value="1"/>
</dbReference>
<keyword evidence="5" id="KW-0677">Repeat</keyword>
<dbReference type="EMBL" id="LNIX01000001">
    <property type="protein sequence ID" value="OXA61912.1"/>
    <property type="molecule type" value="Genomic_DNA"/>
</dbReference>
<evidence type="ECO:0000256" key="4">
    <source>
        <dbReference type="ARBA" id="ARBA00022723"/>
    </source>
</evidence>
<feature type="region of interest" description="Disordered" evidence="13">
    <location>
        <begin position="1243"/>
        <end position="1287"/>
    </location>
</feature>
<comment type="similarity">
    <text evidence="2">Belongs to the SAYP family.</text>
</comment>
<evidence type="ECO:0000256" key="8">
    <source>
        <dbReference type="ARBA" id="ARBA00022902"/>
    </source>
</evidence>
<feature type="compositionally biased region" description="Basic residues" evidence="13">
    <location>
        <begin position="772"/>
        <end position="786"/>
    </location>
</feature>
<keyword evidence="8" id="KW-0524">Neurogenesis</keyword>
<evidence type="ECO:0000256" key="12">
    <source>
        <dbReference type="PROSITE-ProRule" id="PRU00146"/>
    </source>
</evidence>
<feature type="compositionally biased region" description="Low complexity" evidence="13">
    <location>
        <begin position="1130"/>
        <end position="1142"/>
    </location>
</feature>
<feature type="region of interest" description="Disordered" evidence="13">
    <location>
        <begin position="493"/>
        <end position="541"/>
    </location>
</feature>
<dbReference type="SMART" id="SM00249">
    <property type="entry name" value="PHD"/>
    <property type="match status" value="3"/>
</dbReference>
<feature type="region of interest" description="Disordered" evidence="13">
    <location>
        <begin position="592"/>
        <end position="633"/>
    </location>
</feature>
<feature type="compositionally biased region" description="Polar residues" evidence="13">
    <location>
        <begin position="196"/>
        <end position="213"/>
    </location>
</feature>
<feature type="compositionally biased region" description="Low complexity" evidence="13">
    <location>
        <begin position="595"/>
        <end position="606"/>
    </location>
</feature>
<feature type="compositionally biased region" description="Polar residues" evidence="13">
    <location>
        <begin position="802"/>
        <end position="821"/>
    </location>
</feature>
<protein>
    <recommendedName>
        <fullName evidence="3">PHD finger protein 10</fullName>
    </recommendedName>
</protein>
<feature type="compositionally biased region" description="Low complexity" evidence="13">
    <location>
        <begin position="759"/>
        <end position="771"/>
    </location>
</feature>
<dbReference type="GO" id="GO:0007399">
    <property type="term" value="P:nervous system development"/>
    <property type="evidence" value="ECO:0007669"/>
    <property type="project" value="UniProtKB-KW"/>
</dbReference>
<evidence type="ECO:0000256" key="11">
    <source>
        <dbReference type="ARBA" id="ARBA00023242"/>
    </source>
</evidence>
<dbReference type="GO" id="GO:0008270">
    <property type="term" value="F:zinc ion binding"/>
    <property type="evidence" value="ECO:0007669"/>
    <property type="project" value="UniProtKB-KW"/>
</dbReference>
<accession>A0A226EWD6</accession>
<feature type="compositionally biased region" description="Basic and acidic residues" evidence="13">
    <location>
        <begin position="12"/>
        <end position="21"/>
    </location>
</feature>
<feature type="compositionally biased region" description="Low complexity" evidence="13">
    <location>
        <begin position="417"/>
        <end position="428"/>
    </location>
</feature>
<evidence type="ECO:0000313" key="15">
    <source>
        <dbReference type="EMBL" id="OXA61912.1"/>
    </source>
</evidence>
<feature type="compositionally biased region" description="Low complexity" evidence="13">
    <location>
        <begin position="844"/>
        <end position="865"/>
    </location>
</feature>
<feature type="region of interest" description="Disordered" evidence="13">
    <location>
        <begin position="116"/>
        <end position="137"/>
    </location>
</feature>
<evidence type="ECO:0000256" key="6">
    <source>
        <dbReference type="ARBA" id="ARBA00022771"/>
    </source>
</evidence>
<feature type="region of interest" description="Disordered" evidence="13">
    <location>
        <begin position="1124"/>
        <end position="1145"/>
    </location>
</feature>
<feature type="region of interest" description="Disordered" evidence="13">
    <location>
        <begin position="237"/>
        <end position="271"/>
    </location>
</feature>
<evidence type="ECO:0000256" key="1">
    <source>
        <dbReference type="ARBA" id="ARBA00004123"/>
    </source>
</evidence>
<dbReference type="InterPro" id="IPR011011">
    <property type="entry name" value="Znf_FYVE_PHD"/>
</dbReference>
<keyword evidence="16" id="KW-1185">Reference proteome</keyword>
<evidence type="ECO:0000256" key="3">
    <source>
        <dbReference type="ARBA" id="ARBA00016995"/>
    </source>
</evidence>
<feature type="compositionally biased region" description="Polar residues" evidence="13">
    <location>
        <begin position="326"/>
        <end position="346"/>
    </location>
</feature>
<evidence type="ECO:0000256" key="7">
    <source>
        <dbReference type="ARBA" id="ARBA00022833"/>
    </source>
</evidence>
<sequence>MFTTTTLKFNVHHPDKPDDNQIVKKPARARACRSQTHKPTSPSPTIDSFLLFKSNRIFLLLLLKTPQNFPPGSRPGHPPPPRALVCLGVVSEAPISPLHNPDQTKAGKKRDIFNMDQLPDSTVDNDPVSPGDSPEEGRVAPKLFLKALPGGTFQSSPCSSHTIASSTSSSAAGAVGGSASSSSTGSSKPPPLVSRPSPSKSSPIVSTTTSIGSGNPAAAATTSAYLPRARFLNMGNRNFIKPNKKTLPGLTPISSMNSAPGPSSSSSSPLVGRSDVKIYTASSSEGVPMPTAKIIKTSSTTAGESSRGKMVSTNQPPVPKVRLQLTHPSPSTEPQSKDSASPSVKLTTKPLIIPRSAILPESVKFPKVSKENPPKVISVRSENFHFFQTPIIITPSMLSNEDEDEDDANPRETSLPSSTTTDSNVSSSGGHKAVPTFKLPPRVKPTMSEGAGNNAATSSASEPGDRLKTMLDNLLSNSSLSIPGGISISPVMSPSQHLQQGRPTAFIRKKGPPGPPLPGHPQFGKVDKRGESGGVVRPIKIPTSRFPSKAALQAQIKRGFESAAMSVQGIGEKGPYLGGQVAATMSTTPRAVVPSAAAGSSSSNGGDQPEAKRFKRGPLPTPPGGESSSLSEEMAKYDAKYDLKIPKVVITNQSVRIVRRKEDSGDEEDEDDDGDDDGDDTEGNQESPRPSKPDTTGEGDTDDKLGDGTPDGDGSARRTGRRRKPTKHFMTDFVPTRRRRVEMMGDDATTPGGGGGGEDAAITSSDGPVVRTRGRPRGSGRGRGRPRGSTLKAKLEREAMNFLQSVDNASSSAQFANQLPDSSPPPRGSENEDDGKGGQDMTTPGSFSPQPSLSGSGSSTTTPTKTRGRGRGRGTGGSAGRGTPLTPRGARRGGRGSRGPRGAARNILLATRRALKMSETEVKVEAESKLDAFEDETRMGGADDAAVDVTTLETGGGDSVAAATVSSSGAIDDQPSTPVLVTSSGICGMDEEVSNLSSTSQSASASVTKKKFSKDFIDERKPVTVETLFEYKWPQETPDGEYFFLQEQIIEFLGHKSFRRKYPNLRRRPVEMVERDFLREKKIVSETQCDLGLTAINSSEVLDILYNDFPKKYEEYRKFEEERREKELTKNQASTTANSTTTTRDRSAEFMNRITKSCAKWNAMMNAQRNENRTQSYDLQTMTLNVRQGKMKVVRPEATKLGYYPVPVLPGQYCDNYKSYTPVELKYLPLNTVIYGPIQENRTTDEVSEDGASDSNGSSSSGDDSSSSSSEDEGSDTEVNKTISDSIPVLNEKDTQGTCKSCNGTYAKNKLGRNEILIHCAKCDSANHPTCLELTLDMLPYIRKYDWQCTDCKNCIECNDPADEDKMLFCDCCDRGYHIYCVGLRRVPTGRWHCVTCSVCHSCGVNEPSADDRAAEWQHEYKKGEKGSRYYLHSLCVPCHKIYKKGQFCPNCLKCHLKLDDKNLMECRSCDKWVHKHCVKKPLQTKFGFLCDSCETSNFTMRTKLPPTNRRN</sequence>
<dbReference type="CDD" id="cd21085">
    <property type="entry name" value="WH_NTD_PHF10"/>
    <property type="match status" value="1"/>
</dbReference>
<dbReference type="PANTHER" id="PTHR45888">
    <property type="entry name" value="HL01030P-RELATED"/>
    <property type="match status" value="1"/>
</dbReference>
<dbReference type="SUPFAM" id="SSF57903">
    <property type="entry name" value="FYVE/PHD zinc finger"/>
    <property type="match status" value="3"/>
</dbReference>
<keyword evidence="6 12" id="KW-0863">Zinc-finger</keyword>
<dbReference type="InterPro" id="IPR001965">
    <property type="entry name" value="Znf_PHD"/>
</dbReference>
<keyword evidence="7" id="KW-0862">Zinc</keyword>
<dbReference type="PROSITE" id="PS50016">
    <property type="entry name" value="ZF_PHD_2"/>
    <property type="match status" value="3"/>
</dbReference>
<feature type="compositionally biased region" description="Low complexity" evidence="13">
    <location>
        <begin position="254"/>
        <end position="269"/>
    </location>
</feature>
<evidence type="ECO:0000256" key="2">
    <source>
        <dbReference type="ARBA" id="ARBA00006097"/>
    </source>
</evidence>
<feature type="region of interest" description="Disordered" evidence="13">
    <location>
        <begin position="400"/>
        <end position="465"/>
    </location>
</feature>
<feature type="compositionally biased region" description="Acidic residues" evidence="13">
    <location>
        <begin position="664"/>
        <end position="683"/>
    </location>
</feature>
<dbReference type="Proteomes" id="UP000198287">
    <property type="component" value="Unassembled WGS sequence"/>
</dbReference>
<feature type="domain" description="PHD-type" evidence="14">
    <location>
        <begin position="1446"/>
        <end position="1497"/>
    </location>
</feature>
<dbReference type="Gene3D" id="3.30.40.10">
    <property type="entry name" value="Zinc/RING finger domain, C3HC4 (zinc finger)"/>
    <property type="match status" value="2"/>
</dbReference>
<feature type="domain" description="PHD-type" evidence="14">
    <location>
        <begin position="1352"/>
        <end position="1400"/>
    </location>
</feature>
<feature type="compositionally biased region" description="Low complexity" evidence="13">
    <location>
        <begin position="448"/>
        <end position="462"/>
    </location>
</feature>
<gene>
    <name evidence="15" type="ORF">Fcan01_03867</name>
</gene>
<feature type="region of interest" description="Disordered" evidence="13">
    <location>
        <begin position="290"/>
        <end position="348"/>
    </location>
</feature>
<proteinExistence type="inferred from homology"/>
<feature type="region of interest" description="Disordered" evidence="13">
    <location>
        <begin position="1"/>
        <end position="21"/>
    </location>
</feature>
<evidence type="ECO:0000256" key="13">
    <source>
        <dbReference type="SAM" id="MobiDB-lite"/>
    </source>
</evidence>
<feature type="compositionally biased region" description="Low complexity" evidence="13">
    <location>
        <begin position="1253"/>
        <end position="1269"/>
    </location>
</feature>
<organism evidence="15 16">
    <name type="scientific">Folsomia candida</name>
    <name type="common">Springtail</name>
    <dbReference type="NCBI Taxonomy" id="158441"/>
    <lineage>
        <taxon>Eukaryota</taxon>
        <taxon>Metazoa</taxon>
        <taxon>Ecdysozoa</taxon>
        <taxon>Arthropoda</taxon>
        <taxon>Hexapoda</taxon>
        <taxon>Collembola</taxon>
        <taxon>Entomobryomorpha</taxon>
        <taxon>Isotomoidea</taxon>
        <taxon>Isotomidae</taxon>
        <taxon>Proisotominae</taxon>
        <taxon>Folsomia</taxon>
    </lineage>
</organism>
<dbReference type="InterPro" id="IPR038045">
    <property type="entry name" value="PHF10_PHD_finger_1"/>
</dbReference>
<feature type="region of interest" description="Disordered" evidence="13">
    <location>
        <begin position="651"/>
        <end position="905"/>
    </location>
</feature>
<feature type="compositionally biased region" description="Low complexity" evidence="13">
    <location>
        <begin position="155"/>
        <end position="187"/>
    </location>
</feature>
<evidence type="ECO:0000256" key="9">
    <source>
        <dbReference type="ARBA" id="ARBA00023015"/>
    </source>
</evidence>
<feature type="region of interest" description="Disordered" evidence="13">
    <location>
        <begin position="155"/>
        <end position="218"/>
    </location>
</feature>
<dbReference type="OrthoDB" id="1903104at2759"/>
<dbReference type="GO" id="GO:0071564">
    <property type="term" value="C:npBAF complex"/>
    <property type="evidence" value="ECO:0007669"/>
    <property type="project" value="InterPro"/>
</dbReference>
<dbReference type="InterPro" id="IPR019787">
    <property type="entry name" value="Znf_PHD-finger"/>
</dbReference>
<keyword evidence="11" id="KW-0539">Nucleus</keyword>
<evidence type="ECO:0000256" key="5">
    <source>
        <dbReference type="ARBA" id="ARBA00022737"/>
    </source>
</evidence>
<dbReference type="CDD" id="cd15528">
    <property type="entry name" value="PHD1_PHF10"/>
    <property type="match status" value="1"/>
</dbReference>
<reference evidence="15 16" key="1">
    <citation type="submission" date="2015-12" db="EMBL/GenBank/DDBJ databases">
        <title>The genome of Folsomia candida.</title>
        <authorList>
            <person name="Faddeeva A."/>
            <person name="Derks M.F."/>
            <person name="Anvar Y."/>
            <person name="Smit S."/>
            <person name="Van Straalen N."/>
            <person name="Roelofs D."/>
        </authorList>
    </citation>
    <scope>NUCLEOTIDE SEQUENCE [LARGE SCALE GENOMIC DNA]</scope>
    <source>
        <strain evidence="15 16">VU population</strain>
        <tissue evidence="15">Whole body</tissue>
    </source>
</reference>
<dbReference type="PANTHER" id="PTHR45888:SF4">
    <property type="entry name" value="PHD FINGER PROTEIN 10"/>
    <property type="match status" value="1"/>
</dbReference>
<name>A0A226EWD6_FOLCA</name>
<keyword evidence="9" id="KW-0805">Transcription regulation</keyword>